<keyword evidence="6" id="KW-0328">Glycosyltransferase</keyword>
<dbReference type="Pfam" id="PF00535">
    <property type="entry name" value="Glycos_transf_2"/>
    <property type="match status" value="1"/>
</dbReference>
<evidence type="ECO:0000256" key="4">
    <source>
        <dbReference type="ARBA" id="ARBA00006739"/>
    </source>
</evidence>
<dbReference type="RefSeq" id="WP_091051335.1">
    <property type="nucleotide sequence ID" value="NZ_FMCV01000036.1"/>
</dbReference>
<dbReference type="AlphaFoldDB" id="A0A1C5AK54"/>
<evidence type="ECO:0000256" key="13">
    <source>
        <dbReference type="ARBA" id="ARBA00045097"/>
    </source>
</evidence>
<dbReference type="FunFam" id="3.90.550.10:FF:000131">
    <property type="entry name" value="Glycosyl transferase"/>
    <property type="match status" value="1"/>
</dbReference>
<feature type="domain" description="Glycosyltransferase 2-like" evidence="15">
    <location>
        <begin position="24"/>
        <end position="190"/>
    </location>
</feature>
<dbReference type="CDD" id="cd04188">
    <property type="entry name" value="DPG_synthase"/>
    <property type="match status" value="1"/>
</dbReference>
<feature type="transmembrane region" description="Helical" evidence="14">
    <location>
        <begin position="351"/>
        <end position="369"/>
    </location>
</feature>
<dbReference type="EMBL" id="FMCV01000036">
    <property type="protein sequence ID" value="SCF45605.1"/>
    <property type="molecule type" value="Genomic_DNA"/>
</dbReference>
<comment type="similarity">
    <text evidence="4">Belongs to the glycosyltransferase 2 family.</text>
</comment>
<dbReference type="Gene3D" id="3.90.550.10">
    <property type="entry name" value="Spore Coat Polysaccharide Biosynthesis Protein SpsA, Chain A"/>
    <property type="match status" value="1"/>
</dbReference>
<keyword evidence="18" id="KW-1185">Reference proteome</keyword>
<feature type="transmembrane region" description="Helical" evidence="14">
    <location>
        <begin position="381"/>
        <end position="402"/>
    </location>
</feature>
<evidence type="ECO:0000313" key="18">
    <source>
        <dbReference type="Proteomes" id="UP000198551"/>
    </source>
</evidence>
<evidence type="ECO:0000256" key="2">
    <source>
        <dbReference type="ARBA" id="ARBA00004389"/>
    </source>
</evidence>
<dbReference type="Proteomes" id="UP000198551">
    <property type="component" value="Unassembled WGS sequence"/>
</dbReference>
<proteinExistence type="inferred from homology"/>
<dbReference type="GO" id="GO:0000271">
    <property type="term" value="P:polysaccharide biosynthetic process"/>
    <property type="evidence" value="ECO:0007669"/>
    <property type="project" value="InterPro"/>
</dbReference>
<evidence type="ECO:0000256" key="14">
    <source>
        <dbReference type="SAM" id="Phobius"/>
    </source>
</evidence>
<evidence type="ECO:0000313" key="17">
    <source>
        <dbReference type="EMBL" id="SCF45605.1"/>
    </source>
</evidence>
<comment type="catalytic activity">
    <reaction evidence="13">
        <text>a di-trans,poly-cis-dolichyl phosphate + UDP-alpha-D-glucose = a di-trans,poly-cis-dolichyl beta-D-glucosyl phosphate + UDP</text>
        <dbReference type="Rhea" id="RHEA:15401"/>
        <dbReference type="Rhea" id="RHEA-COMP:19498"/>
        <dbReference type="Rhea" id="RHEA-COMP:19502"/>
        <dbReference type="ChEBI" id="CHEBI:57525"/>
        <dbReference type="ChEBI" id="CHEBI:57683"/>
        <dbReference type="ChEBI" id="CHEBI:58223"/>
        <dbReference type="ChEBI" id="CHEBI:58885"/>
        <dbReference type="EC" id="2.4.1.117"/>
    </reaction>
    <physiologicalReaction direction="left-to-right" evidence="13">
        <dbReference type="Rhea" id="RHEA:15402"/>
    </physiologicalReaction>
</comment>
<dbReference type="InterPro" id="IPR001173">
    <property type="entry name" value="Glyco_trans_2-like"/>
</dbReference>
<dbReference type="PANTHER" id="PTHR10859:SF91">
    <property type="entry name" value="DOLICHYL-PHOSPHATE BETA-GLUCOSYLTRANSFERASE"/>
    <property type="match status" value="1"/>
</dbReference>
<evidence type="ECO:0000256" key="3">
    <source>
        <dbReference type="ARBA" id="ARBA00004922"/>
    </source>
</evidence>
<evidence type="ECO:0000256" key="5">
    <source>
        <dbReference type="ARBA" id="ARBA00012583"/>
    </source>
</evidence>
<dbReference type="GO" id="GO:0004581">
    <property type="term" value="F:dolichyl-phosphate beta-glucosyltransferase activity"/>
    <property type="evidence" value="ECO:0007669"/>
    <property type="project" value="UniProtKB-EC"/>
</dbReference>
<keyword evidence="12 14" id="KW-0472">Membrane</keyword>
<comment type="pathway">
    <text evidence="3">Protein modification; protein glycosylation.</text>
</comment>
<keyword evidence="8 14" id="KW-0812">Transmembrane</keyword>
<dbReference type="PANTHER" id="PTHR10859">
    <property type="entry name" value="GLYCOSYL TRANSFERASE"/>
    <property type="match status" value="1"/>
</dbReference>
<keyword evidence="11 14" id="KW-1133">Transmembrane helix</keyword>
<organism evidence="17 18">
    <name type="scientific">Micromonospora marina</name>
    <dbReference type="NCBI Taxonomy" id="307120"/>
    <lineage>
        <taxon>Bacteria</taxon>
        <taxon>Bacillati</taxon>
        <taxon>Actinomycetota</taxon>
        <taxon>Actinomycetes</taxon>
        <taxon>Micromonosporales</taxon>
        <taxon>Micromonosporaceae</taxon>
        <taxon>Micromonospora</taxon>
    </lineage>
</organism>
<dbReference type="InterPro" id="IPR029044">
    <property type="entry name" value="Nucleotide-diphossugar_trans"/>
</dbReference>
<evidence type="ECO:0000256" key="10">
    <source>
        <dbReference type="ARBA" id="ARBA00022968"/>
    </source>
</evidence>
<evidence type="ECO:0000256" key="9">
    <source>
        <dbReference type="ARBA" id="ARBA00022824"/>
    </source>
</evidence>
<feature type="transmembrane region" description="Helical" evidence="14">
    <location>
        <begin position="285"/>
        <end position="306"/>
    </location>
</feature>
<dbReference type="SUPFAM" id="SSF53448">
    <property type="entry name" value="Nucleotide-diphospho-sugar transferases"/>
    <property type="match status" value="1"/>
</dbReference>
<evidence type="ECO:0000256" key="12">
    <source>
        <dbReference type="ARBA" id="ARBA00023136"/>
    </source>
</evidence>
<sequence length="407" mass="42983">MTDTYAPRAAVQARPGAGSAVLDVVVPVYNEEADLGPCVRRLHAHLTAQFPYPFRITVADNASVDGTPAVARALADELPEVGVLRLDEKGRGRALRAAWSASPAPVLAYMDVDLSTDLAALLPLVAPLLSGHSDLAIGTRLARTSRVVRGARREVISRGYNLLLRGALAARFSDAQCGFKAIRADVAAELLPLVRDTGWFFDTELLVLAQRAGLRIHEVPVDWVDDPDSRVDIVATALADLRGIGRLGRALVTGALPLAQLRAQLGRGPLPAPPAQVPVGLPRQVARFAAVGVASTLAYLLLFVLARGPLGAQPANLLALLLTAVANTAANRRLTFGVTGLRHVGRHHLQGLLAFALGLALTSGSLAVLHATTPPSRPLELAALVTANLAATALRFLLLRLAMHHRP</sequence>
<dbReference type="Pfam" id="PF04138">
    <property type="entry name" value="GtrA_DPMS_TM"/>
    <property type="match status" value="1"/>
</dbReference>
<evidence type="ECO:0000256" key="8">
    <source>
        <dbReference type="ARBA" id="ARBA00022692"/>
    </source>
</evidence>
<feature type="domain" description="GtrA/DPMS transmembrane" evidence="16">
    <location>
        <begin position="287"/>
        <end position="401"/>
    </location>
</feature>
<feature type="transmembrane region" description="Helical" evidence="14">
    <location>
        <begin position="312"/>
        <end position="330"/>
    </location>
</feature>
<evidence type="ECO:0000259" key="16">
    <source>
        <dbReference type="Pfam" id="PF04138"/>
    </source>
</evidence>
<evidence type="ECO:0000256" key="1">
    <source>
        <dbReference type="ARBA" id="ARBA00004141"/>
    </source>
</evidence>
<keyword evidence="9" id="KW-0256">Endoplasmic reticulum</keyword>
<evidence type="ECO:0000259" key="15">
    <source>
        <dbReference type="Pfam" id="PF00535"/>
    </source>
</evidence>
<dbReference type="InterPro" id="IPR035518">
    <property type="entry name" value="DPG_synthase"/>
</dbReference>
<evidence type="ECO:0000256" key="11">
    <source>
        <dbReference type="ARBA" id="ARBA00022989"/>
    </source>
</evidence>
<dbReference type="EC" id="2.4.1.117" evidence="5"/>
<dbReference type="GO" id="GO:0006487">
    <property type="term" value="P:protein N-linked glycosylation"/>
    <property type="evidence" value="ECO:0007669"/>
    <property type="project" value="TreeGrafter"/>
</dbReference>
<dbReference type="GO" id="GO:0016020">
    <property type="term" value="C:membrane"/>
    <property type="evidence" value="ECO:0007669"/>
    <property type="project" value="UniProtKB-SubCell"/>
</dbReference>
<comment type="subcellular location">
    <subcellularLocation>
        <location evidence="2">Endoplasmic reticulum membrane</location>
        <topology evidence="2">Single-pass membrane protein</topology>
    </subcellularLocation>
    <subcellularLocation>
        <location evidence="1">Membrane</location>
        <topology evidence="1">Multi-pass membrane protein</topology>
    </subcellularLocation>
</comment>
<gene>
    <name evidence="17" type="ORF">GA0070215_1368</name>
</gene>
<reference evidence="18" key="1">
    <citation type="submission" date="2016-06" db="EMBL/GenBank/DDBJ databases">
        <authorList>
            <person name="Varghese N."/>
        </authorList>
    </citation>
    <scope>NUCLEOTIDE SEQUENCE [LARGE SCALE GENOMIC DNA]</scope>
    <source>
        <strain evidence="18">DSM 45555</strain>
    </source>
</reference>
<name>A0A1C5AK54_9ACTN</name>
<evidence type="ECO:0000256" key="7">
    <source>
        <dbReference type="ARBA" id="ARBA00022679"/>
    </source>
</evidence>
<accession>A0A1C5AK54</accession>
<dbReference type="InterPro" id="IPR007267">
    <property type="entry name" value="GtrA_DPMS_TM"/>
</dbReference>
<protein>
    <recommendedName>
        <fullName evidence="5">dolichyl-phosphate beta-glucosyltransferase</fullName>
        <ecNumber evidence="5">2.4.1.117</ecNumber>
    </recommendedName>
</protein>
<keyword evidence="7" id="KW-0808">Transferase</keyword>
<evidence type="ECO:0000256" key="6">
    <source>
        <dbReference type="ARBA" id="ARBA00022676"/>
    </source>
</evidence>
<keyword evidence="10" id="KW-0735">Signal-anchor</keyword>